<dbReference type="PANTHER" id="PTHR23135:SF4">
    <property type="entry name" value="UDP-N-ACETYLMURAMOYL-L-ALANYL-D-GLUTAMATE--2,6-DIAMINOPIMELATE LIGASE MURE HOMOLOG, CHLOROPLASTIC"/>
    <property type="match status" value="1"/>
</dbReference>
<dbReference type="Gene3D" id="3.90.190.20">
    <property type="entry name" value="Mur ligase, C-terminal domain"/>
    <property type="match status" value="1"/>
</dbReference>
<keyword evidence="13" id="KW-1185">Reference proteome</keyword>
<dbReference type="Proteomes" id="UP000276443">
    <property type="component" value="Unassembled WGS sequence"/>
</dbReference>
<proteinExistence type="inferred from homology"/>
<dbReference type="Gene3D" id="3.40.1190.10">
    <property type="entry name" value="Mur-like, catalytic domain"/>
    <property type="match status" value="1"/>
</dbReference>
<comment type="caution">
    <text evidence="12">The sequence shown here is derived from an EMBL/GenBank/DDBJ whole genome shotgun (WGS) entry which is preliminary data.</text>
</comment>
<dbReference type="InterPro" id="IPR036565">
    <property type="entry name" value="Mur-like_cat_sf"/>
</dbReference>
<evidence type="ECO:0000256" key="2">
    <source>
        <dbReference type="ARBA" id="ARBA00005898"/>
    </source>
</evidence>
<dbReference type="Pfam" id="PF08245">
    <property type="entry name" value="Mur_ligase_M"/>
    <property type="match status" value="1"/>
</dbReference>
<dbReference type="InterPro" id="IPR035911">
    <property type="entry name" value="MurE/MurF_N"/>
</dbReference>
<evidence type="ECO:0000259" key="11">
    <source>
        <dbReference type="Pfam" id="PF08245"/>
    </source>
</evidence>
<evidence type="ECO:0000256" key="6">
    <source>
        <dbReference type="ARBA" id="ARBA00023306"/>
    </source>
</evidence>
<keyword evidence="7 8" id="KW-0961">Cell wall biogenesis/degradation</keyword>
<dbReference type="GO" id="GO:0005737">
    <property type="term" value="C:cytoplasm"/>
    <property type="evidence" value="ECO:0007669"/>
    <property type="project" value="UniProtKB-SubCell"/>
</dbReference>
<dbReference type="Pfam" id="PF02875">
    <property type="entry name" value="Mur_ligase_C"/>
    <property type="match status" value="1"/>
</dbReference>
<evidence type="ECO:0000256" key="7">
    <source>
        <dbReference type="ARBA" id="ARBA00023316"/>
    </source>
</evidence>
<dbReference type="GO" id="GO:0071555">
    <property type="term" value="P:cell wall organization"/>
    <property type="evidence" value="ECO:0007669"/>
    <property type="project" value="UniProtKB-KW"/>
</dbReference>
<dbReference type="SUPFAM" id="SSF53623">
    <property type="entry name" value="MurD-like peptide ligases, catalytic domain"/>
    <property type="match status" value="1"/>
</dbReference>
<dbReference type="EMBL" id="RKRF01000008">
    <property type="protein sequence ID" value="RPF53971.1"/>
    <property type="molecule type" value="Genomic_DNA"/>
</dbReference>
<evidence type="ECO:0000259" key="9">
    <source>
        <dbReference type="Pfam" id="PF01225"/>
    </source>
</evidence>
<reference evidence="12 13" key="1">
    <citation type="submission" date="2018-11" db="EMBL/GenBank/DDBJ databases">
        <title>Genomic Encyclopedia of Type Strains, Phase IV (KMG-IV): sequencing the most valuable type-strain genomes for metagenomic binning, comparative biology and taxonomic classification.</title>
        <authorList>
            <person name="Goeker M."/>
        </authorList>
    </citation>
    <scope>NUCLEOTIDE SEQUENCE [LARGE SCALE GENOMIC DNA]</scope>
    <source>
        <strain evidence="12 13">DSM 18090</strain>
    </source>
</reference>
<dbReference type="InterPro" id="IPR036615">
    <property type="entry name" value="Mur_ligase_C_dom_sf"/>
</dbReference>
<gene>
    <name evidence="12" type="ORF">EDC24_1159</name>
</gene>
<dbReference type="AlphaFoldDB" id="A0A3N5CAZ0"/>
<feature type="domain" description="Mur ligase central" evidence="11">
    <location>
        <begin position="105"/>
        <end position="297"/>
    </location>
</feature>
<protein>
    <submittedName>
        <fullName evidence="12">UDP-N-acetylmuramoylalanyl-D-glutamate--2, 6-diaminopimelate ligase</fullName>
    </submittedName>
</protein>
<sequence length="483" mass="54474">MKLLNLLDNVDYKSQSNLDDITVVGITDDSREVKTGYLFVAIEGYQSDGHHYIEEAFDNGACAVIGEQDLEFEQYIKVSNSKQVLGQLVSRYYGQPSLNKKVIGVTGTNGKTTTSYMIKSVFEENGYSCGLIGTIEYYINGESKPSKNTTPGAVTLQKLLYESQDDVVVIEISSHALKQYRVEGVQLDGAIFTNLDSEHLDYHNSMQEYFESKLLIFEYLKPNGFALINTDDQWGAKARDTLLDKGINVFSVGVEPSHDVQIRLDKPSLHVKGATSDEQLSLKLPGLHNRFNAAFGMLISEIYKLNRQQSIAALNHVEKVNGRFEIVYFPGNIKVVVDYAHTPKGFFHCLNTVKECGARRIIHVFGFRGTRDPSKRIPMMKKSLQVSDYYILTLDDLNETSEDEMEKELVDYQNRFDSASGEVITDRTLAIERAIQLAEEGDWVVITGKGHEHYQQDFALGTKTDLETVEKVYNHIQEYTSLS</sequence>
<feature type="domain" description="Mur ligase N-terminal catalytic" evidence="9">
    <location>
        <begin position="23"/>
        <end position="93"/>
    </location>
</feature>
<dbReference type="Pfam" id="PF01225">
    <property type="entry name" value="Mur_ligase"/>
    <property type="match status" value="1"/>
</dbReference>
<dbReference type="InterPro" id="IPR000713">
    <property type="entry name" value="Mur_ligase_N"/>
</dbReference>
<dbReference type="UniPathway" id="UPA00219"/>
<keyword evidence="4 8" id="KW-0133">Cell shape</keyword>
<dbReference type="NCBIfam" id="TIGR01085">
    <property type="entry name" value="murE"/>
    <property type="match status" value="1"/>
</dbReference>
<dbReference type="GO" id="GO:0009252">
    <property type="term" value="P:peptidoglycan biosynthetic process"/>
    <property type="evidence" value="ECO:0007669"/>
    <property type="project" value="UniProtKB-UniPathway"/>
</dbReference>
<dbReference type="InterPro" id="IPR004101">
    <property type="entry name" value="Mur_ligase_C"/>
</dbReference>
<dbReference type="NCBIfam" id="NF001126">
    <property type="entry name" value="PRK00139.1-4"/>
    <property type="match status" value="1"/>
</dbReference>
<accession>A0A3N5CAZ0</accession>
<dbReference type="GO" id="GO:0051301">
    <property type="term" value="P:cell division"/>
    <property type="evidence" value="ECO:0007669"/>
    <property type="project" value="UniProtKB-KW"/>
</dbReference>
<feature type="domain" description="Mur ligase C-terminal" evidence="10">
    <location>
        <begin position="322"/>
        <end position="450"/>
    </location>
</feature>
<evidence type="ECO:0000256" key="1">
    <source>
        <dbReference type="ARBA" id="ARBA00004752"/>
    </source>
</evidence>
<comment type="pathway">
    <text evidence="1 8">Cell wall biogenesis; peptidoglycan biosynthesis.</text>
</comment>
<evidence type="ECO:0000256" key="3">
    <source>
        <dbReference type="ARBA" id="ARBA00022618"/>
    </source>
</evidence>
<dbReference type="GO" id="GO:0005524">
    <property type="term" value="F:ATP binding"/>
    <property type="evidence" value="ECO:0007669"/>
    <property type="project" value="InterPro"/>
</dbReference>
<evidence type="ECO:0000256" key="8">
    <source>
        <dbReference type="RuleBase" id="RU004135"/>
    </source>
</evidence>
<dbReference type="SUPFAM" id="SSF63418">
    <property type="entry name" value="MurE/MurF N-terminal domain"/>
    <property type="match status" value="1"/>
</dbReference>
<comment type="similarity">
    <text evidence="2">Belongs to the MurCDEF family. MurE subfamily.</text>
</comment>
<evidence type="ECO:0000259" key="10">
    <source>
        <dbReference type="Pfam" id="PF02875"/>
    </source>
</evidence>
<evidence type="ECO:0000313" key="12">
    <source>
        <dbReference type="EMBL" id="RPF53971.1"/>
    </source>
</evidence>
<name>A0A3N5CAZ0_9BACI</name>
<evidence type="ECO:0000256" key="4">
    <source>
        <dbReference type="ARBA" id="ARBA00022960"/>
    </source>
</evidence>
<dbReference type="PANTHER" id="PTHR23135">
    <property type="entry name" value="MUR LIGASE FAMILY MEMBER"/>
    <property type="match status" value="1"/>
</dbReference>
<keyword evidence="3 8" id="KW-0132">Cell division</keyword>
<evidence type="ECO:0000313" key="13">
    <source>
        <dbReference type="Proteomes" id="UP000276443"/>
    </source>
</evidence>
<keyword evidence="5 8" id="KW-0573">Peptidoglycan synthesis</keyword>
<keyword evidence="6 8" id="KW-0131">Cell cycle</keyword>
<comment type="subcellular location">
    <subcellularLocation>
        <location evidence="8">Cytoplasm</location>
    </subcellularLocation>
</comment>
<dbReference type="InterPro" id="IPR013221">
    <property type="entry name" value="Mur_ligase_cen"/>
</dbReference>
<dbReference type="GO" id="GO:0008360">
    <property type="term" value="P:regulation of cell shape"/>
    <property type="evidence" value="ECO:0007669"/>
    <property type="project" value="UniProtKB-KW"/>
</dbReference>
<dbReference type="InterPro" id="IPR005761">
    <property type="entry name" value="UDP-N-AcMur-Glu-dNH2Pim_ligase"/>
</dbReference>
<dbReference type="GO" id="GO:0016881">
    <property type="term" value="F:acid-amino acid ligase activity"/>
    <property type="evidence" value="ECO:0007669"/>
    <property type="project" value="InterPro"/>
</dbReference>
<dbReference type="Gene3D" id="3.40.1390.10">
    <property type="entry name" value="MurE/MurF, N-terminal domain"/>
    <property type="match status" value="1"/>
</dbReference>
<dbReference type="RefSeq" id="WP_170158472.1">
    <property type="nucleotide sequence ID" value="NZ_RKRF01000008.1"/>
</dbReference>
<dbReference type="SUPFAM" id="SSF53244">
    <property type="entry name" value="MurD-like peptide ligases, peptide-binding domain"/>
    <property type="match status" value="1"/>
</dbReference>
<evidence type="ECO:0000256" key="5">
    <source>
        <dbReference type="ARBA" id="ARBA00022984"/>
    </source>
</evidence>
<keyword evidence="12" id="KW-0436">Ligase</keyword>
<organism evidence="12 13">
    <name type="scientific">Aquisalibacillus elongatus</name>
    <dbReference type="NCBI Taxonomy" id="485577"/>
    <lineage>
        <taxon>Bacteria</taxon>
        <taxon>Bacillati</taxon>
        <taxon>Bacillota</taxon>
        <taxon>Bacilli</taxon>
        <taxon>Bacillales</taxon>
        <taxon>Bacillaceae</taxon>
        <taxon>Aquisalibacillus</taxon>
    </lineage>
</organism>